<dbReference type="EMBL" id="JAICBX010000001">
    <property type="protein sequence ID" value="MBW8635574.1"/>
    <property type="molecule type" value="Genomic_DNA"/>
</dbReference>
<accession>A0AAE3CYE7</accession>
<protein>
    <submittedName>
        <fullName evidence="1">Uncharacterized protein</fullName>
    </submittedName>
</protein>
<dbReference type="Proteomes" id="UP001196509">
    <property type="component" value="Unassembled WGS sequence"/>
</dbReference>
<reference evidence="1" key="1">
    <citation type="submission" date="2021-08" db="EMBL/GenBank/DDBJ databases">
        <title>Hoeflea bacterium WL0058 sp. nov., isolated from the sediment.</title>
        <authorList>
            <person name="Wang L."/>
            <person name="Zhang D."/>
        </authorList>
    </citation>
    <scope>NUCLEOTIDE SEQUENCE</scope>
    <source>
        <strain evidence="1">WL0058</strain>
    </source>
</reference>
<sequence length="76" mass="8705">MTRLSNTENQFDLSWDEYVIAVEDSYLIEAEADLTDEQYRDVSTAFDIGMTPIGCAIALMEARRPRRPATDWRMAA</sequence>
<gene>
    <name evidence="1" type="ORF">K1W69_00120</name>
</gene>
<dbReference type="AlphaFoldDB" id="A0AAE3CYE7"/>
<comment type="caution">
    <text evidence="1">The sequence shown here is derived from an EMBL/GenBank/DDBJ whole genome shotgun (WGS) entry which is preliminary data.</text>
</comment>
<dbReference type="RefSeq" id="WP_220226307.1">
    <property type="nucleotide sequence ID" value="NZ_JAICBX010000001.1"/>
</dbReference>
<evidence type="ECO:0000313" key="2">
    <source>
        <dbReference type="Proteomes" id="UP001196509"/>
    </source>
</evidence>
<organism evidence="1 2">
    <name type="scientific">Flavimaribacter sediminis</name>
    <dbReference type="NCBI Taxonomy" id="2865987"/>
    <lineage>
        <taxon>Bacteria</taxon>
        <taxon>Pseudomonadati</taxon>
        <taxon>Pseudomonadota</taxon>
        <taxon>Alphaproteobacteria</taxon>
        <taxon>Hyphomicrobiales</taxon>
        <taxon>Rhizobiaceae</taxon>
        <taxon>Flavimaribacter</taxon>
    </lineage>
</organism>
<keyword evidence="2" id="KW-1185">Reference proteome</keyword>
<evidence type="ECO:0000313" key="1">
    <source>
        <dbReference type="EMBL" id="MBW8635574.1"/>
    </source>
</evidence>
<proteinExistence type="predicted"/>
<name>A0AAE3CYE7_9HYPH</name>